<protein>
    <submittedName>
        <fullName evidence="2">AsmA family protein</fullName>
    </submittedName>
</protein>
<dbReference type="InterPro" id="IPR007844">
    <property type="entry name" value="AsmA"/>
</dbReference>
<dbReference type="RefSeq" id="WP_019282849.1">
    <property type="nucleotide sequence ID" value="NZ_CP023054.1"/>
</dbReference>
<proteinExistence type="predicted"/>
<feature type="domain" description="AsmA" evidence="1">
    <location>
        <begin position="1"/>
        <end position="543"/>
    </location>
</feature>
<evidence type="ECO:0000313" key="2">
    <source>
        <dbReference type="EMBL" id="AZS25092.1"/>
    </source>
</evidence>
<evidence type="ECO:0000259" key="1">
    <source>
        <dbReference type="Pfam" id="PF05170"/>
    </source>
</evidence>
<dbReference type="Pfam" id="PF05170">
    <property type="entry name" value="AsmA"/>
    <property type="match status" value="1"/>
</dbReference>
<sequence length="644" mass="72575">MNKALALLIAIIALFLTFMLGMFALLHTSYATPVAQTLVERLLKGNVTFQSLQYQYPLHFQFNQLTLRQNKQYIPIEQADIWLSPQLIRDQKIAVDSVLLSGISLQNGLPTDLRSWPISVSQIALNHADIAQQGWLARGVNLQIKNPHWSDDPTALPFGEIQLSAEQFYWQGEALNNLLLDMDYKPANSTVYGLSLSWRGAAISGQAEQYPQGWSLINVTLEKLNLSRDMSHSLRQSGWFQLFDKIDHINSLDILNSQIELADISLRNVDISLENIYPHSNIWQQQQGKFSLQADDATWLGQQWVEPTFSLRTEPGKLIIEDFSSEFKQGDIQWAGVITPTSASLQQLTIRGVKWVSESKDDFTSLSQHWPWVDNLTIEQLTIANSQLIQLFAPPYWQLSGVHAKGKQLTLVKEKRLGLWQGTLNISANSASYDSLLSTQSVVEMRSEQGQWYLDRLFMPLENGYIDATARWNFQTLSQPWQTNIHADGLPLAVLNKVTQLPFTIEGLSELEAQVNGLAGDYATFAHSLTGEATLNIRQGILTLSDPEQNLNHEPFTLEGLVIHSDRGRMMINTTPLVGKTLKANLDGHVDLVKLEKGQLNLNLQQMCREMHFELLHNTQHTIYSCDPETDTYSADDAAANNAL</sequence>
<evidence type="ECO:0000313" key="3">
    <source>
        <dbReference type="Proteomes" id="UP000256923"/>
    </source>
</evidence>
<gene>
    <name evidence="2" type="ORF">DYL72_08575</name>
</gene>
<dbReference type="Proteomes" id="UP000256923">
    <property type="component" value="Chromosome 1"/>
</dbReference>
<name>A0A289G8V0_VIBAN</name>
<reference evidence="2 3" key="1">
    <citation type="submission" date="2018-12" db="EMBL/GenBank/DDBJ databases">
        <title>Characterization and Draft Genome of Vibrio anguillarum J360 Marine Pathogen Isolated from an Outbreak in Lumpfish (Cyclopterus lumpus).</title>
        <authorList>
            <person name="Vasquez J.I."/>
            <person name="Cao T."/>
            <person name="Chakraborty S."/>
            <person name="Gnanagobal H."/>
            <person name="Wescot J."/>
            <person name="Boyce D."/>
            <person name="Santander J."/>
        </authorList>
    </citation>
    <scope>NUCLEOTIDE SEQUENCE [LARGE SCALE GENOMIC DNA]</scope>
    <source>
        <strain evidence="2 3">J360</strain>
    </source>
</reference>
<accession>A0A289G8V0</accession>
<organism evidence="2 3">
    <name type="scientific">Vibrio anguillarum</name>
    <name type="common">Listonella anguillarum</name>
    <dbReference type="NCBI Taxonomy" id="55601"/>
    <lineage>
        <taxon>Bacteria</taxon>
        <taxon>Pseudomonadati</taxon>
        <taxon>Pseudomonadota</taxon>
        <taxon>Gammaproteobacteria</taxon>
        <taxon>Vibrionales</taxon>
        <taxon>Vibrionaceae</taxon>
        <taxon>Vibrio</taxon>
    </lineage>
</organism>
<dbReference type="EMBL" id="CP034672">
    <property type="protein sequence ID" value="AZS25092.1"/>
    <property type="molecule type" value="Genomic_DNA"/>
</dbReference>
<dbReference type="AlphaFoldDB" id="A0A289G8V0"/>